<dbReference type="RefSeq" id="WP_338887070.1">
    <property type="nucleotide sequence ID" value="NZ_CP147846.1"/>
</dbReference>
<gene>
    <name evidence="3" type="ORF">WDS16_19885</name>
</gene>
<dbReference type="Proteomes" id="UP001432000">
    <property type="component" value="Chromosome"/>
</dbReference>
<dbReference type="NCBIfam" id="TIGR00996">
    <property type="entry name" value="Mtu_fam_mce"/>
    <property type="match status" value="1"/>
</dbReference>
<dbReference type="Pfam" id="PF11887">
    <property type="entry name" value="Mce4_CUP1"/>
    <property type="match status" value="1"/>
</dbReference>
<dbReference type="InterPro" id="IPR003399">
    <property type="entry name" value="Mce/MlaD"/>
</dbReference>
<feature type="domain" description="Mammalian cell entry C-terminal" evidence="2">
    <location>
        <begin position="115"/>
        <end position="298"/>
    </location>
</feature>
<evidence type="ECO:0000259" key="1">
    <source>
        <dbReference type="Pfam" id="PF02470"/>
    </source>
</evidence>
<dbReference type="InterPro" id="IPR005693">
    <property type="entry name" value="Mce"/>
</dbReference>
<protein>
    <submittedName>
        <fullName evidence="3">MCE family protein</fullName>
    </submittedName>
</protein>
<reference evidence="3 4" key="1">
    <citation type="submission" date="2024-03" db="EMBL/GenBank/DDBJ databases">
        <title>Natural products discovery in diverse microorganisms through a two-stage MS feature dereplication strategy.</title>
        <authorList>
            <person name="Zhang R."/>
        </authorList>
    </citation>
    <scope>NUCLEOTIDE SEQUENCE [LARGE SCALE GENOMIC DNA]</scope>
    <source>
        <strain evidence="3 4">18930</strain>
    </source>
</reference>
<evidence type="ECO:0000259" key="2">
    <source>
        <dbReference type="Pfam" id="PF11887"/>
    </source>
</evidence>
<keyword evidence="4" id="KW-1185">Reference proteome</keyword>
<organism evidence="3 4">
    <name type="scientific">Rhodococcus sovatensis</name>
    <dbReference type="NCBI Taxonomy" id="1805840"/>
    <lineage>
        <taxon>Bacteria</taxon>
        <taxon>Bacillati</taxon>
        <taxon>Actinomycetota</taxon>
        <taxon>Actinomycetes</taxon>
        <taxon>Mycobacteriales</taxon>
        <taxon>Nocardiaceae</taxon>
        <taxon>Rhodococcus</taxon>
    </lineage>
</organism>
<name>A0ABZ2PEJ3_9NOCA</name>
<dbReference type="InterPro" id="IPR052336">
    <property type="entry name" value="MlaD_Phospholipid_Transporter"/>
</dbReference>
<dbReference type="EMBL" id="CP147846">
    <property type="protein sequence ID" value="WXG67487.1"/>
    <property type="molecule type" value="Genomic_DNA"/>
</dbReference>
<dbReference type="PANTHER" id="PTHR33371:SF18">
    <property type="entry name" value="MCE-FAMILY PROTEIN MCE3C"/>
    <property type="match status" value="1"/>
</dbReference>
<feature type="domain" description="Mce/MlaD" evidence="1">
    <location>
        <begin position="33"/>
        <end position="107"/>
    </location>
</feature>
<proteinExistence type="predicted"/>
<dbReference type="InterPro" id="IPR024516">
    <property type="entry name" value="Mce_C"/>
</dbReference>
<sequence length="336" mass="34937">MSTARLGSIGIVAVIAVLASALVIPQGWYLVRTSSYTAQFAHAGGLTESDPVFVAGVPAGRVDSIDLAGDHVDVHFRLDRDRELGDRTTAAVKLRTILGKRYLDVVPDGTGSVGDDRTIPTERTSVPYSLDDIGTEVQSVATELDVTALASMVSTLRETVPADRAVVSDALTGVSTASAVLARNDEKIAGLLDAAQSLTRSVATESESIGTLPGNAQLVLDTLSDRRTAISGVVTDLRTVIESASAFLDGNATELDQLLIDMRSVTDTLDRNGRNIDTLLTTLPAGLRAVTDATGNGNWVDVSAPAGPLPDNLLCALGIFDDHAAGEVPGMQGCSG</sequence>
<dbReference type="Pfam" id="PF02470">
    <property type="entry name" value="MlaD"/>
    <property type="match status" value="1"/>
</dbReference>
<accession>A0ABZ2PEJ3</accession>
<evidence type="ECO:0000313" key="4">
    <source>
        <dbReference type="Proteomes" id="UP001432000"/>
    </source>
</evidence>
<dbReference type="PANTHER" id="PTHR33371">
    <property type="entry name" value="INTERMEMBRANE PHOSPHOLIPID TRANSPORT SYSTEM BINDING PROTEIN MLAD-RELATED"/>
    <property type="match status" value="1"/>
</dbReference>
<evidence type="ECO:0000313" key="3">
    <source>
        <dbReference type="EMBL" id="WXG67487.1"/>
    </source>
</evidence>